<reference evidence="3" key="1">
    <citation type="submission" date="2020-11" db="EMBL/GenBank/DDBJ databases">
        <authorList>
            <consortium name="DOE Joint Genome Institute"/>
            <person name="Ahrendt S."/>
            <person name="Riley R."/>
            <person name="Andreopoulos W."/>
            <person name="Labutti K."/>
            <person name="Pangilinan J."/>
            <person name="Ruiz-Duenas F.J."/>
            <person name="Barrasa J.M."/>
            <person name="Sanchez-Garcia M."/>
            <person name="Camarero S."/>
            <person name="Miyauchi S."/>
            <person name="Serrano A."/>
            <person name="Linde D."/>
            <person name="Babiker R."/>
            <person name="Drula E."/>
            <person name="Ayuso-Fernandez I."/>
            <person name="Pacheco R."/>
            <person name="Padilla G."/>
            <person name="Ferreira P."/>
            <person name="Barriuso J."/>
            <person name="Kellner H."/>
            <person name="Castanera R."/>
            <person name="Alfaro M."/>
            <person name="Ramirez L."/>
            <person name="Pisabarro A.G."/>
            <person name="Kuo A."/>
            <person name="Tritt A."/>
            <person name="Lipzen A."/>
            <person name="He G."/>
            <person name="Yan M."/>
            <person name="Ng V."/>
            <person name="Cullen D."/>
            <person name="Martin F."/>
            <person name="Rosso M.-N."/>
            <person name="Henrissat B."/>
            <person name="Hibbett D."/>
            <person name="Martinez A.T."/>
            <person name="Grigoriev I.V."/>
        </authorList>
    </citation>
    <scope>NUCLEOTIDE SEQUENCE</scope>
    <source>
        <strain evidence="3">CBS 506.95</strain>
    </source>
</reference>
<feature type="chain" id="PRO_5040476763" evidence="2">
    <location>
        <begin position="19"/>
        <end position="238"/>
    </location>
</feature>
<keyword evidence="2" id="KW-0732">Signal</keyword>
<feature type="region of interest" description="Disordered" evidence="1">
    <location>
        <begin position="214"/>
        <end position="238"/>
    </location>
</feature>
<dbReference type="EMBL" id="MU157839">
    <property type="protein sequence ID" value="KAF9530650.1"/>
    <property type="molecule type" value="Genomic_DNA"/>
</dbReference>
<dbReference type="AlphaFoldDB" id="A0A9P6EKR5"/>
<keyword evidence="4" id="KW-1185">Reference proteome</keyword>
<feature type="signal peptide" evidence="2">
    <location>
        <begin position="1"/>
        <end position="18"/>
    </location>
</feature>
<evidence type="ECO:0000313" key="4">
    <source>
        <dbReference type="Proteomes" id="UP000807306"/>
    </source>
</evidence>
<proteinExistence type="predicted"/>
<dbReference type="OrthoDB" id="2963718at2759"/>
<organism evidence="3 4">
    <name type="scientific">Crepidotus variabilis</name>
    <dbReference type="NCBI Taxonomy" id="179855"/>
    <lineage>
        <taxon>Eukaryota</taxon>
        <taxon>Fungi</taxon>
        <taxon>Dikarya</taxon>
        <taxon>Basidiomycota</taxon>
        <taxon>Agaricomycotina</taxon>
        <taxon>Agaricomycetes</taxon>
        <taxon>Agaricomycetidae</taxon>
        <taxon>Agaricales</taxon>
        <taxon>Agaricineae</taxon>
        <taxon>Crepidotaceae</taxon>
        <taxon>Crepidotus</taxon>
    </lineage>
</organism>
<dbReference type="Proteomes" id="UP000807306">
    <property type="component" value="Unassembled WGS sequence"/>
</dbReference>
<evidence type="ECO:0000256" key="1">
    <source>
        <dbReference type="SAM" id="MobiDB-lite"/>
    </source>
</evidence>
<accession>A0A9P6EKR5</accession>
<comment type="caution">
    <text evidence="3">The sequence shown here is derived from an EMBL/GenBank/DDBJ whole genome shotgun (WGS) entry which is preliminary data.</text>
</comment>
<gene>
    <name evidence="3" type="ORF">CPB83DRAFT_892604</name>
</gene>
<protein>
    <submittedName>
        <fullName evidence="3">Uncharacterized protein</fullName>
    </submittedName>
</protein>
<sequence>MRFSILLPLTLLATYTAGLVIPQDIAARDIDSLEVREGLIDDSLDYSIFRREPKKGKAAKAAAAANKVAKKAHFAPAAAAHKKTIGLPNRKTIFHVPGSAATGKKSQTYTGKQVRKAVFDGHVIAGKSPSQQKKHGVVAFQNRNHANPHASGKGGVKPLKNMHPTRPAREVRLPNQHPGHLAHGAKPPPGPARVITQVNKKGNHVFRGVIAHDQSRAHGSHGANDHFKVKGNKSHRRS</sequence>
<evidence type="ECO:0000256" key="2">
    <source>
        <dbReference type="SAM" id="SignalP"/>
    </source>
</evidence>
<feature type="compositionally biased region" description="Basic residues" evidence="1">
    <location>
        <begin position="229"/>
        <end position="238"/>
    </location>
</feature>
<evidence type="ECO:0000313" key="3">
    <source>
        <dbReference type="EMBL" id="KAF9530650.1"/>
    </source>
</evidence>
<name>A0A9P6EKR5_9AGAR</name>